<dbReference type="AlphaFoldDB" id="A0AB74U5I4"/>
<dbReference type="Pfam" id="PF06166">
    <property type="entry name" value="DUF979"/>
    <property type="match status" value="1"/>
</dbReference>
<evidence type="ECO:0000313" key="2">
    <source>
        <dbReference type="EMBL" id="XBC50321.1"/>
    </source>
</evidence>
<sequence length="38" mass="4489">MPAALLEMHDEYGVIRQQVLVAVVMLLMYVPLMYFWAF</sequence>
<keyword evidence="1" id="KW-0812">Transmembrane</keyword>
<organism evidence="2">
    <name type="scientific">Dolosigranulum savutiense</name>
    <dbReference type="NCBI Taxonomy" id="3110288"/>
    <lineage>
        <taxon>Bacteria</taxon>
        <taxon>Bacillati</taxon>
        <taxon>Bacillota</taxon>
        <taxon>Bacilli</taxon>
        <taxon>Lactobacillales</taxon>
        <taxon>Carnobacteriaceae</taxon>
        <taxon>Dolosigranulum</taxon>
    </lineage>
</organism>
<gene>
    <name evidence="2" type="ORF">VUQ06_03635</name>
</gene>
<protein>
    <submittedName>
        <fullName evidence="2">DUF979 family protein</fullName>
    </submittedName>
</protein>
<name>A0AB74U5I4_9LACT</name>
<keyword evidence="1" id="KW-1133">Transmembrane helix</keyword>
<keyword evidence="1" id="KW-0472">Membrane</keyword>
<reference evidence="2" key="1">
    <citation type="submission" date="2023-12" db="EMBL/GenBank/DDBJ databases">
        <title>Dolosigranulum savutii sp. nov. isolated from human upper respiratory samples collected in Botswana.</title>
        <authorList>
            <person name="Kelly M.S."/>
        </authorList>
    </citation>
    <scope>NUCLEOTIDE SEQUENCE</scope>
    <source>
        <strain evidence="2">MSK294</strain>
    </source>
</reference>
<proteinExistence type="predicted"/>
<accession>A0AB74U5I4</accession>
<dbReference type="RefSeq" id="WP_347301722.1">
    <property type="nucleotide sequence ID" value="NZ_CP142435.1"/>
</dbReference>
<evidence type="ECO:0000256" key="1">
    <source>
        <dbReference type="SAM" id="Phobius"/>
    </source>
</evidence>
<dbReference type="KEGG" id="dst:VUQ06_03635"/>
<dbReference type="InterPro" id="IPR009323">
    <property type="entry name" value="DUF979"/>
</dbReference>
<feature type="transmembrane region" description="Helical" evidence="1">
    <location>
        <begin position="20"/>
        <end position="37"/>
    </location>
</feature>
<dbReference type="EMBL" id="CP142435">
    <property type="protein sequence ID" value="XBC50321.1"/>
    <property type="molecule type" value="Genomic_DNA"/>
</dbReference>